<organism evidence="2 3">
    <name type="scientific">Acanthoscelides obtectus</name>
    <name type="common">Bean weevil</name>
    <name type="synonym">Bruchus obtectus</name>
    <dbReference type="NCBI Taxonomy" id="200917"/>
    <lineage>
        <taxon>Eukaryota</taxon>
        <taxon>Metazoa</taxon>
        <taxon>Ecdysozoa</taxon>
        <taxon>Arthropoda</taxon>
        <taxon>Hexapoda</taxon>
        <taxon>Insecta</taxon>
        <taxon>Pterygota</taxon>
        <taxon>Neoptera</taxon>
        <taxon>Endopterygota</taxon>
        <taxon>Coleoptera</taxon>
        <taxon>Polyphaga</taxon>
        <taxon>Cucujiformia</taxon>
        <taxon>Chrysomeloidea</taxon>
        <taxon>Chrysomelidae</taxon>
        <taxon>Bruchinae</taxon>
        <taxon>Bruchini</taxon>
        <taxon>Acanthoscelides</taxon>
    </lineage>
</organism>
<protein>
    <submittedName>
        <fullName evidence="2">Uncharacterized protein</fullName>
    </submittedName>
</protein>
<keyword evidence="1" id="KW-0472">Membrane</keyword>
<evidence type="ECO:0000256" key="1">
    <source>
        <dbReference type="SAM" id="Phobius"/>
    </source>
</evidence>
<evidence type="ECO:0000313" key="3">
    <source>
        <dbReference type="Proteomes" id="UP001152888"/>
    </source>
</evidence>
<keyword evidence="3" id="KW-1185">Reference proteome</keyword>
<feature type="transmembrane region" description="Helical" evidence="1">
    <location>
        <begin position="45"/>
        <end position="70"/>
    </location>
</feature>
<sequence>MPRLQRSKKNIRRRNRIVAGSSNRVKLSTLFRQSNIIGYLQLTRLILTSLPITGITSLTSLFDVIFSLVAKKLGAVNYNVGAYAMFTVTPAALLLNSPLLAKDTNGGYSFPGHPVSVKWIKSETINTTQRSEISGR</sequence>
<feature type="transmembrane region" description="Helical" evidence="1">
    <location>
        <begin position="76"/>
        <end position="95"/>
    </location>
</feature>
<keyword evidence="1" id="KW-1133">Transmembrane helix</keyword>
<name>A0A9P0LZK1_ACAOB</name>
<gene>
    <name evidence="2" type="ORF">ACAOBT_LOCUS26851</name>
</gene>
<evidence type="ECO:0000313" key="2">
    <source>
        <dbReference type="EMBL" id="CAH2002564.1"/>
    </source>
</evidence>
<proteinExistence type="predicted"/>
<keyword evidence="1" id="KW-0812">Transmembrane</keyword>
<reference evidence="2" key="1">
    <citation type="submission" date="2022-03" db="EMBL/GenBank/DDBJ databases">
        <authorList>
            <person name="Sayadi A."/>
        </authorList>
    </citation>
    <scope>NUCLEOTIDE SEQUENCE</scope>
</reference>
<dbReference type="AlphaFoldDB" id="A0A9P0LZK1"/>
<dbReference type="EMBL" id="CAKOFQ010007499">
    <property type="protein sequence ID" value="CAH2002564.1"/>
    <property type="molecule type" value="Genomic_DNA"/>
</dbReference>
<accession>A0A9P0LZK1</accession>
<comment type="caution">
    <text evidence="2">The sequence shown here is derived from an EMBL/GenBank/DDBJ whole genome shotgun (WGS) entry which is preliminary data.</text>
</comment>
<dbReference type="Proteomes" id="UP001152888">
    <property type="component" value="Unassembled WGS sequence"/>
</dbReference>